<keyword evidence="1" id="KW-0812">Transmembrane</keyword>
<sequence length="266" mass="28338">MIATLRHEFGMQIRRPALWIVYGLAFVLLVISFRQGYLIPDIGRVPRSVTTDLLAVVGTVNVLMPMAYGCLLADRLVRDGRLGVSEVLDAAPASRTGRLLGKYLGACAATAVPIALVYFGRVAVYAVTEGGPGALPLSVLVFAATALPGLLFVGALALAGPLLVPLPLFRVLFVGYWFWGSLIPADMMPTLSHTVLSPGAHYAEFGLLYTAPSDPYVLPYGPWPDAVLNVLRPVASPGAAFLWMGVMAVLTVAVLLLVRLHTSRTA</sequence>
<feature type="transmembrane region" description="Helical" evidence="1">
    <location>
        <begin position="162"/>
        <end position="179"/>
    </location>
</feature>
<feature type="transmembrane region" description="Helical" evidence="1">
    <location>
        <begin position="133"/>
        <end position="155"/>
    </location>
</feature>
<proteinExistence type="predicted"/>
<feature type="transmembrane region" description="Helical" evidence="1">
    <location>
        <begin position="53"/>
        <end position="73"/>
    </location>
</feature>
<dbReference type="RefSeq" id="WP_184715897.1">
    <property type="nucleotide sequence ID" value="NZ_JACHJP010000003.1"/>
</dbReference>
<comment type="caution">
    <text evidence="2">The sequence shown here is derived from an EMBL/GenBank/DDBJ whole genome shotgun (WGS) entry which is preliminary data.</text>
</comment>
<feature type="transmembrane region" description="Helical" evidence="1">
    <location>
        <begin position="16"/>
        <end position="33"/>
    </location>
</feature>
<organism evidence="2 3">
    <name type="scientific">Streptosporangium saharense</name>
    <dbReference type="NCBI Taxonomy" id="1706840"/>
    <lineage>
        <taxon>Bacteria</taxon>
        <taxon>Bacillati</taxon>
        <taxon>Actinomycetota</taxon>
        <taxon>Actinomycetes</taxon>
        <taxon>Streptosporangiales</taxon>
        <taxon>Streptosporangiaceae</taxon>
        <taxon>Streptosporangium</taxon>
    </lineage>
</organism>
<keyword evidence="3" id="KW-1185">Reference proteome</keyword>
<dbReference type="AlphaFoldDB" id="A0A7W7VNG4"/>
<evidence type="ECO:0000256" key="1">
    <source>
        <dbReference type="SAM" id="Phobius"/>
    </source>
</evidence>
<accession>A0A7W7VNG4</accession>
<feature type="transmembrane region" description="Helical" evidence="1">
    <location>
        <begin position="103"/>
        <end position="127"/>
    </location>
</feature>
<gene>
    <name evidence="2" type="ORF">FHS44_003572</name>
</gene>
<keyword evidence="1" id="KW-1133">Transmembrane helix</keyword>
<keyword evidence="1" id="KW-0472">Membrane</keyword>
<evidence type="ECO:0000313" key="2">
    <source>
        <dbReference type="EMBL" id="MBB4916484.1"/>
    </source>
</evidence>
<protein>
    <submittedName>
        <fullName evidence="2">ABC-type transport system involved in multi-copper enzyme maturation permease subunit</fullName>
    </submittedName>
</protein>
<name>A0A7W7VNG4_9ACTN</name>
<dbReference type="EMBL" id="JACHJP010000003">
    <property type="protein sequence ID" value="MBB4916484.1"/>
    <property type="molecule type" value="Genomic_DNA"/>
</dbReference>
<evidence type="ECO:0000313" key="3">
    <source>
        <dbReference type="Proteomes" id="UP000552644"/>
    </source>
</evidence>
<feature type="transmembrane region" description="Helical" evidence="1">
    <location>
        <begin position="240"/>
        <end position="258"/>
    </location>
</feature>
<dbReference type="Proteomes" id="UP000552644">
    <property type="component" value="Unassembled WGS sequence"/>
</dbReference>
<reference evidence="2 3" key="1">
    <citation type="submission" date="2020-08" db="EMBL/GenBank/DDBJ databases">
        <title>Genomic Encyclopedia of Type Strains, Phase III (KMG-III): the genomes of soil and plant-associated and newly described type strains.</title>
        <authorList>
            <person name="Whitman W."/>
        </authorList>
    </citation>
    <scope>NUCLEOTIDE SEQUENCE [LARGE SCALE GENOMIC DNA]</scope>
    <source>
        <strain evidence="2 3">CECT 8840</strain>
    </source>
</reference>